<accession>A0A7I9VG59</accession>
<evidence type="ECO:0000313" key="1">
    <source>
        <dbReference type="EMBL" id="GEE04202.1"/>
    </source>
</evidence>
<gene>
    <name evidence="1" type="ORF">nbrc107696_46480</name>
</gene>
<evidence type="ECO:0000313" key="2">
    <source>
        <dbReference type="Proteomes" id="UP000444960"/>
    </source>
</evidence>
<dbReference type="Proteomes" id="UP000444960">
    <property type="component" value="Unassembled WGS sequence"/>
</dbReference>
<sequence length="60" mass="6549">MYNDDLPEAVDSIALAVIGGLFGLIGDELDRVDYSPDPRTVDRLVDHMAEFVLAAGRGMR</sequence>
<dbReference type="EMBL" id="BJOV01000010">
    <property type="protein sequence ID" value="GEE04202.1"/>
    <property type="molecule type" value="Genomic_DNA"/>
</dbReference>
<keyword evidence="2" id="KW-1185">Reference proteome</keyword>
<dbReference type="RefSeq" id="WP_161897694.1">
    <property type="nucleotide sequence ID" value="NZ_BJOV01000010.1"/>
</dbReference>
<name>A0A7I9VG59_9ACTN</name>
<comment type="caution">
    <text evidence="1">The sequence shown here is derived from an EMBL/GenBank/DDBJ whole genome shotgun (WGS) entry which is preliminary data.</text>
</comment>
<dbReference type="AlphaFoldDB" id="A0A7I9VG59"/>
<dbReference type="OrthoDB" id="4331447at2"/>
<proteinExistence type="predicted"/>
<protein>
    <submittedName>
        <fullName evidence="1">Uncharacterized protein</fullName>
    </submittedName>
</protein>
<organism evidence="1 2">
    <name type="scientific">Gordonia spumicola</name>
    <dbReference type="NCBI Taxonomy" id="589161"/>
    <lineage>
        <taxon>Bacteria</taxon>
        <taxon>Bacillati</taxon>
        <taxon>Actinomycetota</taxon>
        <taxon>Actinomycetes</taxon>
        <taxon>Mycobacteriales</taxon>
        <taxon>Gordoniaceae</taxon>
        <taxon>Gordonia</taxon>
    </lineage>
</organism>
<reference evidence="2" key="1">
    <citation type="submission" date="2019-06" db="EMBL/GenBank/DDBJ databases">
        <title>Gordonia isolated from sludge of a wastewater treatment plant.</title>
        <authorList>
            <person name="Tamura T."/>
            <person name="Aoyama K."/>
            <person name="Kang Y."/>
            <person name="Saito S."/>
            <person name="Akiyama N."/>
            <person name="Yazawa K."/>
            <person name="Gonoi T."/>
            <person name="Mikami Y."/>
        </authorList>
    </citation>
    <scope>NUCLEOTIDE SEQUENCE [LARGE SCALE GENOMIC DNA]</scope>
    <source>
        <strain evidence="2">NBRC 107696</strain>
    </source>
</reference>